<keyword evidence="2" id="KW-0812">Transmembrane</keyword>
<feature type="compositionally biased region" description="Pro residues" evidence="1">
    <location>
        <begin position="567"/>
        <end position="578"/>
    </location>
</feature>
<dbReference type="InterPro" id="IPR011047">
    <property type="entry name" value="Quinoprotein_ADH-like_sf"/>
</dbReference>
<keyword evidence="4" id="KW-1185">Reference proteome</keyword>
<gene>
    <name evidence="3" type="ORF">KSX_04870</name>
</gene>
<evidence type="ECO:0008006" key="5">
    <source>
        <dbReference type="Google" id="ProtNLM"/>
    </source>
</evidence>
<evidence type="ECO:0000313" key="3">
    <source>
        <dbReference type="EMBL" id="GHO42324.1"/>
    </source>
</evidence>
<protein>
    <recommendedName>
        <fullName evidence="5">Pyrrolo-quinoline quinone</fullName>
    </recommendedName>
</protein>
<comment type="caution">
    <text evidence="3">The sequence shown here is derived from an EMBL/GenBank/DDBJ whole genome shotgun (WGS) entry which is preliminary data.</text>
</comment>
<sequence>MASRPPETSWRTRYSKPFVKIPRVPFILFSVLLLVIVASGTLLTLNIIPFGTARAAADSAVLTYKGDTYRTGQYTNETILNKSNVNSSQFGKRVTYPVDGQVYAQPLFMPNLTINGDTHNVVIVVTEHDGVYAFDADQTTVTAPLWYTSFLSSGITPVPSSDVACNDMVPEVGITGTPVIVGDTIYLVAFTKENSKLVYQLHALDVTNGQEKPGSPQIITGSVPGKGSGNVNGVVNFDPKHERQRSALLFANGQLYIAFASFCDNRPYHGWIMSYNTDLQQTGIYNDTANGADGGIWGSGNALASDSDGNIYTITGNGDFDLNTGGVNAGDTFIKLSPQLKLLDYFAPFNQLCLEQADADLGSGGPLLIPGTNELVGAGKEGRIYVVNNSNMGKYTPNPKLTCSNPDERKRTDIDKVVQELPPGTTGGQYSTPALWNDTVYFTGAGDHIKAFRFNNGVLSTAPISQTADSFAFTGGGSVTSSNGMNSSTAVLWSIDPSAVLRAYDATNLSKRLYTSSDVASRDSLDSFVKFAVPTVANGEVFVGTKTGLSIFGLLPSTPGTPTATSTPPPTPTTPAGPPTFNNVGTSDDTNPGSGNFDGGHTSYSAQAIQNAGINPGDNTFYKGMVFTWPNAVPGQPNNYLVKGQTVPVIPIADANVLGFLGASTNGPSSGKATIHYTDGSTQAITLGFSDWTLGGGKNPLSFGNGRMAALPYRNTTSGLQVVTTYILYADVAMQEGKTVESVTLPSTTSGGQMHIFAIATKVGTVSTPVTPTIPYNNVATSDDGSPAGGSFDGINSYSSQATQSLGLIPGASVNVYSTTFIWPAVNPSYKNNYVAQGQVLPIKPVNNAGTLAFLGSSSYGPSSGTLTVAYTDGSTETFTLGFSDWTLAGGKASPSFNNLVAMSMPYRNTPHGKQNINTYIFYSEIPLAVDKTVQSITLPSDVKNGQLHVFAISTRTGSLYAQSPYNNMGTSNDNTPGSGNFDGGHMSYSAQALQSKGYKPGSVVVFNGTSFVWPASTPGTVDNYVAQGQVIPVNSVYNANYIAFLGSASHGPLQGNVLVTYTDGTTETVSLGFSDWTLGAGKMKPSYGNKVALTTTYRNGPKGKQNVATYMFYCEATLGALNKQVQSITLPTLPAGPGQLHIFAVATR</sequence>
<feature type="transmembrane region" description="Helical" evidence="2">
    <location>
        <begin position="21"/>
        <end position="45"/>
    </location>
</feature>
<evidence type="ECO:0000256" key="2">
    <source>
        <dbReference type="SAM" id="Phobius"/>
    </source>
</evidence>
<proteinExistence type="predicted"/>
<organism evidence="3 4">
    <name type="scientific">Ktedonospora formicarum</name>
    <dbReference type="NCBI Taxonomy" id="2778364"/>
    <lineage>
        <taxon>Bacteria</taxon>
        <taxon>Bacillati</taxon>
        <taxon>Chloroflexota</taxon>
        <taxon>Ktedonobacteria</taxon>
        <taxon>Ktedonobacterales</taxon>
        <taxon>Ktedonobacteraceae</taxon>
        <taxon>Ktedonospora</taxon>
    </lineage>
</organism>
<keyword evidence="2" id="KW-1133">Transmembrane helix</keyword>
<dbReference type="AlphaFoldDB" id="A0A8J3HZW2"/>
<dbReference type="EMBL" id="BNJF01000001">
    <property type="protein sequence ID" value="GHO42324.1"/>
    <property type="molecule type" value="Genomic_DNA"/>
</dbReference>
<dbReference type="SUPFAM" id="SSF50998">
    <property type="entry name" value="Quinoprotein alcohol dehydrogenase-like"/>
    <property type="match status" value="1"/>
</dbReference>
<accession>A0A8J3HZW2</accession>
<keyword evidence="2" id="KW-0472">Membrane</keyword>
<evidence type="ECO:0000313" key="4">
    <source>
        <dbReference type="Proteomes" id="UP000612362"/>
    </source>
</evidence>
<name>A0A8J3HZW2_9CHLR</name>
<feature type="region of interest" description="Disordered" evidence="1">
    <location>
        <begin position="559"/>
        <end position="602"/>
    </location>
</feature>
<feature type="compositionally biased region" description="Polar residues" evidence="1">
    <location>
        <begin position="581"/>
        <end position="594"/>
    </location>
</feature>
<reference evidence="3" key="1">
    <citation type="submission" date="2020-10" db="EMBL/GenBank/DDBJ databases">
        <title>Taxonomic study of unclassified bacteria belonging to the class Ktedonobacteria.</title>
        <authorList>
            <person name="Yabe S."/>
            <person name="Wang C.M."/>
            <person name="Zheng Y."/>
            <person name="Sakai Y."/>
            <person name="Cavaletti L."/>
            <person name="Monciardini P."/>
            <person name="Donadio S."/>
        </authorList>
    </citation>
    <scope>NUCLEOTIDE SEQUENCE</scope>
    <source>
        <strain evidence="3">SOSP1-1</strain>
    </source>
</reference>
<evidence type="ECO:0000256" key="1">
    <source>
        <dbReference type="SAM" id="MobiDB-lite"/>
    </source>
</evidence>
<dbReference type="RefSeq" id="WP_220191875.1">
    <property type="nucleotide sequence ID" value="NZ_BNJF01000001.1"/>
</dbReference>
<dbReference type="Proteomes" id="UP000612362">
    <property type="component" value="Unassembled WGS sequence"/>
</dbReference>